<dbReference type="Proteomes" id="UP001189225">
    <property type="component" value="Unassembled WGS sequence"/>
</dbReference>
<dbReference type="InterPro" id="IPR007539">
    <property type="entry name" value="DUF551"/>
</dbReference>
<protein>
    <recommendedName>
        <fullName evidence="1">DUF551 domain-containing protein</fullName>
    </recommendedName>
</protein>
<accession>A0AB72X3S3</accession>
<gene>
    <name evidence="2" type="ORF">R16034_00857</name>
</gene>
<evidence type="ECO:0000259" key="1">
    <source>
        <dbReference type="Pfam" id="PF04448"/>
    </source>
</evidence>
<dbReference type="EMBL" id="CATWHI010000001">
    <property type="protein sequence ID" value="CAJ0737813.1"/>
    <property type="molecule type" value="Genomic_DNA"/>
</dbReference>
<evidence type="ECO:0000313" key="3">
    <source>
        <dbReference type="Proteomes" id="UP001189225"/>
    </source>
</evidence>
<comment type="caution">
    <text evidence="2">The sequence shown here is derived from an EMBL/GenBank/DDBJ whole genome shotgun (WGS) entry which is preliminary data.</text>
</comment>
<dbReference type="Pfam" id="PF04448">
    <property type="entry name" value="DUF551"/>
    <property type="match status" value="1"/>
</dbReference>
<organism evidence="2 3">
    <name type="scientific">Ralstonia edaphi</name>
    <dbReference type="NCBI Taxonomy" id="3058599"/>
    <lineage>
        <taxon>Bacteria</taxon>
        <taxon>Pseudomonadati</taxon>
        <taxon>Pseudomonadota</taxon>
        <taxon>Betaproteobacteria</taxon>
        <taxon>Burkholderiales</taxon>
        <taxon>Burkholderiaceae</taxon>
        <taxon>Ralstonia</taxon>
    </lineage>
</organism>
<feature type="domain" description="DUF551" evidence="1">
    <location>
        <begin position="117"/>
        <end position="145"/>
    </location>
</feature>
<reference evidence="2 3" key="1">
    <citation type="submission" date="2023-07" db="EMBL/GenBank/DDBJ databases">
        <authorList>
            <person name="Peeters C."/>
        </authorList>
    </citation>
    <scope>NUCLEOTIDE SEQUENCE [LARGE SCALE GENOMIC DNA]</scope>
    <source>
        <strain evidence="2 3">R-16034</strain>
    </source>
</reference>
<dbReference type="AlphaFoldDB" id="A0AB72X3S3"/>
<evidence type="ECO:0000313" key="2">
    <source>
        <dbReference type="EMBL" id="CAJ0737813.1"/>
    </source>
</evidence>
<proteinExistence type="predicted"/>
<dbReference type="RefSeq" id="WP_316898789.1">
    <property type="nucleotide sequence ID" value="NZ_CATWHI010000001.1"/>
</dbReference>
<keyword evidence="3" id="KW-1185">Reference proteome</keyword>
<name>A0AB72X3S3_9RALS</name>
<sequence>MDEKQMRKAYQKWAKEQGHPFHDIVVLRGPASSDPELIDSFSEMAEKAWLACYQHLAPQWQPIETAPRDGTMIMLGRPAIEDCDAISVPGFWMDAVDDGIDFMGGDAGFVDVNFQQFSGGRTFGDLASQYAANQPTHWMPLPAAPDAARELEKKTC</sequence>